<reference evidence="2 3" key="1">
    <citation type="journal article" date="2004" name="Science">
        <title>The genome of the diatom Thalassiosira pseudonana: ecology, evolution, and metabolism.</title>
        <authorList>
            <person name="Armbrust E.V."/>
            <person name="Berges J.A."/>
            <person name="Bowler C."/>
            <person name="Green B.R."/>
            <person name="Martinez D."/>
            <person name="Putnam N.H."/>
            <person name="Zhou S."/>
            <person name="Allen A.E."/>
            <person name="Apt K.E."/>
            <person name="Bechner M."/>
            <person name="Brzezinski M.A."/>
            <person name="Chaal B.K."/>
            <person name="Chiovitti A."/>
            <person name="Davis A.K."/>
            <person name="Demarest M.S."/>
            <person name="Detter J.C."/>
            <person name="Glavina T."/>
            <person name="Goodstein D."/>
            <person name="Hadi M.Z."/>
            <person name="Hellsten U."/>
            <person name="Hildebrand M."/>
            <person name="Jenkins B.D."/>
            <person name="Jurka J."/>
            <person name="Kapitonov V.V."/>
            <person name="Kroger N."/>
            <person name="Lau W.W."/>
            <person name="Lane T.W."/>
            <person name="Larimer F.W."/>
            <person name="Lippmeier J.C."/>
            <person name="Lucas S."/>
            <person name="Medina M."/>
            <person name="Montsant A."/>
            <person name="Obornik M."/>
            <person name="Parker M.S."/>
            <person name="Palenik B."/>
            <person name="Pazour G.J."/>
            <person name="Richardson P.M."/>
            <person name="Rynearson T.A."/>
            <person name="Saito M.A."/>
            <person name="Schwartz D.C."/>
            <person name="Thamatrakoln K."/>
            <person name="Valentin K."/>
            <person name="Vardi A."/>
            <person name="Wilkerson F.P."/>
            <person name="Rokhsar D.S."/>
        </authorList>
    </citation>
    <scope>NUCLEOTIDE SEQUENCE [LARGE SCALE GENOMIC DNA]</scope>
    <source>
        <strain evidence="2 3">CCMP1335</strain>
    </source>
</reference>
<dbReference type="KEGG" id="tps:THAPSDRAFT_12185"/>
<protein>
    <submittedName>
        <fullName evidence="2">Uncharacterized protein</fullName>
    </submittedName>
</protein>
<accession>B8CGQ0</accession>
<dbReference type="GeneID" id="7452021"/>
<sequence>MSPRASINPPSSSQSSCERLLEEWPSSKQTARTSPTTDNPAHTQLKVTFSEMSMCYMFQEDPFYQRTKSINRSEQKNSLREASSQARRISKLISGFPGSDLEAVKFIVMAGVICEEDVIGLENLIMNKAQARLLKEYWQLSR</sequence>
<feature type="compositionally biased region" description="Polar residues" evidence="1">
    <location>
        <begin position="26"/>
        <end position="41"/>
    </location>
</feature>
<gene>
    <name evidence="2" type="ORF">THAPSDRAFT_12185</name>
</gene>
<dbReference type="AlphaFoldDB" id="B8CGQ0"/>
<reference evidence="2 3" key="2">
    <citation type="journal article" date="2008" name="Nature">
        <title>The Phaeodactylum genome reveals the evolutionary history of diatom genomes.</title>
        <authorList>
            <person name="Bowler C."/>
            <person name="Allen A.E."/>
            <person name="Badger J.H."/>
            <person name="Grimwood J."/>
            <person name="Jabbari K."/>
            <person name="Kuo A."/>
            <person name="Maheswari U."/>
            <person name="Martens C."/>
            <person name="Maumus F."/>
            <person name="Otillar R.P."/>
            <person name="Rayko E."/>
            <person name="Salamov A."/>
            <person name="Vandepoele K."/>
            <person name="Beszteri B."/>
            <person name="Gruber A."/>
            <person name="Heijde M."/>
            <person name="Katinka M."/>
            <person name="Mock T."/>
            <person name="Valentin K."/>
            <person name="Verret F."/>
            <person name="Berges J.A."/>
            <person name="Brownlee C."/>
            <person name="Cadoret J.P."/>
            <person name="Chiovitti A."/>
            <person name="Choi C.J."/>
            <person name="Coesel S."/>
            <person name="De Martino A."/>
            <person name="Detter J.C."/>
            <person name="Durkin C."/>
            <person name="Falciatore A."/>
            <person name="Fournet J."/>
            <person name="Haruta M."/>
            <person name="Huysman M.J."/>
            <person name="Jenkins B.D."/>
            <person name="Jiroutova K."/>
            <person name="Jorgensen R.E."/>
            <person name="Joubert Y."/>
            <person name="Kaplan A."/>
            <person name="Kroger N."/>
            <person name="Kroth P.G."/>
            <person name="La Roche J."/>
            <person name="Lindquist E."/>
            <person name="Lommer M."/>
            <person name="Martin-Jezequel V."/>
            <person name="Lopez P.J."/>
            <person name="Lucas S."/>
            <person name="Mangogna M."/>
            <person name="McGinnis K."/>
            <person name="Medlin L.K."/>
            <person name="Montsant A."/>
            <person name="Oudot-Le Secq M.P."/>
            <person name="Napoli C."/>
            <person name="Obornik M."/>
            <person name="Parker M.S."/>
            <person name="Petit J.L."/>
            <person name="Porcel B.M."/>
            <person name="Poulsen N."/>
            <person name="Robison M."/>
            <person name="Rychlewski L."/>
            <person name="Rynearson T.A."/>
            <person name="Schmutz J."/>
            <person name="Shapiro H."/>
            <person name="Siaut M."/>
            <person name="Stanley M."/>
            <person name="Sussman M.R."/>
            <person name="Taylor A.R."/>
            <person name="Vardi A."/>
            <person name="von Dassow P."/>
            <person name="Vyverman W."/>
            <person name="Willis A."/>
            <person name="Wyrwicz L.S."/>
            <person name="Rokhsar D.S."/>
            <person name="Weissenbach J."/>
            <person name="Armbrust E.V."/>
            <person name="Green B.R."/>
            <person name="Van de Peer Y."/>
            <person name="Grigoriev I.V."/>
        </authorList>
    </citation>
    <scope>NUCLEOTIDE SEQUENCE [LARGE SCALE GENOMIC DNA]</scope>
    <source>
        <strain evidence="2 3">CCMP1335</strain>
    </source>
</reference>
<organism evidence="2 3">
    <name type="scientific">Thalassiosira pseudonana</name>
    <name type="common">Marine diatom</name>
    <name type="synonym">Cyclotella nana</name>
    <dbReference type="NCBI Taxonomy" id="35128"/>
    <lineage>
        <taxon>Eukaryota</taxon>
        <taxon>Sar</taxon>
        <taxon>Stramenopiles</taxon>
        <taxon>Ochrophyta</taxon>
        <taxon>Bacillariophyta</taxon>
        <taxon>Coscinodiscophyceae</taxon>
        <taxon>Thalassiosirophycidae</taxon>
        <taxon>Thalassiosirales</taxon>
        <taxon>Thalassiosiraceae</taxon>
        <taxon>Thalassiosira</taxon>
    </lineage>
</organism>
<name>B8CGQ0_THAPS</name>
<dbReference type="PaxDb" id="35128-Thaps12185"/>
<dbReference type="Proteomes" id="UP000001449">
    <property type="component" value="Chromosome 24"/>
</dbReference>
<evidence type="ECO:0000256" key="1">
    <source>
        <dbReference type="SAM" id="MobiDB-lite"/>
    </source>
</evidence>
<proteinExistence type="predicted"/>
<dbReference type="HOGENOM" id="CLU_134123_0_0_1"/>
<dbReference type="InParanoid" id="B8CGQ0"/>
<evidence type="ECO:0000313" key="2">
    <source>
        <dbReference type="EMBL" id="EED87406.1"/>
    </source>
</evidence>
<keyword evidence="3" id="KW-1185">Reference proteome</keyword>
<evidence type="ECO:0000313" key="3">
    <source>
        <dbReference type="Proteomes" id="UP000001449"/>
    </source>
</evidence>
<feature type="region of interest" description="Disordered" evidence="1">
    <location>
        <begin position="1"/>
        <end position="41"/>
    </location>
</feature>
<dbReference type="EMBL" id="CM000655">
    <property type="protein sequence ID" value="EED87406.1"/>
    <property type="molecule type" value="Genomic_DNA"/>
</dbReference>
<dbReference type="RefSeq" id="XP_002295340.1">
    <property type="nucleotide sequence ID" value="XM_002295304.1"/>
</dbReference>